<evidence type="ECO:0000313" key="2">
    <source>
        <dbReference type="Proteomes" id="UP000076798"/>
    </source>
</evidence>
<dbReference type="AlphaFoldDB" id="A0A165WJ36"/>
<protein>
    <submittedName>
        <fullName evidence="1">Uncharacterized protein</fullName>
    </submittedName>
</protein>
<name>A0A165WJ36_9AGAM</name>
<evidence type="ECO:0000313" key="1">
    <source>
        <dbReference type="EMBL" id="KZT31214.1"/>
    </source>
</evidence>
<sequence length="258" mass="29247">MSTIIRKRSFDYLRWIPWRSYKTLYHSPHVSTNVMGWHPALPYRFSSCKCVGMSSGVAGNLRICLTNTAPPYRVIELTVSHTRVKDISTLRKTCTEIQMSTTYTSQTLRCLNYIKELDLRLDTSLLENLDPAIDSQGFRRKIIYLQLKAFSAAHRRAQPASTIAMLDGVRKSLESSAKAVAFYSTELATDIQELSLDMGVKIMTEDLCHDIIINRLIWGVLWFVANGNAPSGPSTPERRLECSLNSSWLEDESTIYIA</sequence>
<proteinExistence type="predicted"/>
<gene>
    <name evidence="1" type="ORF">SISSUDRAFT_1038603</name>
</gene>
<dbReference type="EMBL" id="KV428732">
    <property type="protein sequence ID" value="KZT31214.1"/>
    <property type="molecule type" value="Genomic_DNA"/>
</dbReference>
<keyword evidence="2" id="KW-1185">Reference proteome</keyword>
<dbReference type="Proteomes" id="UP000076798">
    <property type="component" value="Unassembled WGS sequence"/>
</dbReference>
<reference evidence="1 2" key="1">
    <citation type="journal article" date="2016" name="Mol. Biol. Evol.">
        <title>Comparative Genomics of Early-Diverging Mushroom-Forming Fungi Provides Insights into the Origins of Lignocellulose Decay Capabilities.</title>
        <authorList>
            <person name="Nagy L.G."/>
            <person name="Riley R."/>
            <person name="Tritt A."/>
            <person name="Adam C."/>
            <person name="Daum C."/>
            <person name="Floudas D."/>
            <person name="Sun H."/>
            <person name="Yadav J.S."/>
            <person name="Pangilinan J."/>
            <person name="Larsson K.H."/>
            <person name="Matsuura K."/>
            <person name="Barry K."/>
            <person name="Labutti K."/>
            <person name="Kuo R."/>
            <person name="Ohm R.A."/>
            <person name="Bhattacharya S.S."/>
            <person name="Shirouzu T."/>
            <person name="Yoshinaga Y."/>
            <person name="Martin F.M."/>
            <person name="Grigoriev I.V."/>
            <person name="Hibbett D.S."/>
        </authorList>
    </citation>
    <scope>NUCLEOTIDE SEQUENCE [LARGE SCALE GENOMIC DNA]</scope>
    <source>
        <strain evidence="1 2">HHB10207 ss-3</strain>
    </source>
</reference>
<accession>A0A165WJ36</accession>
<dbReference type="STRING" id="1314776.A0A165WJ36"/>
<organism evidence="1 2">
    <name type="scientific">Sistotremastrum suecicum HHB10207 ss-3</name>
    <dbReference type="NCBI Taxonomy" id="1314776"/>
    <lineage>
        <taxon>Eukaryota</taxon>
        <taxon>Fungi</taxon>
        <taxon>Dikarya</taxon>
        <taxon>Basidiomycota</taxon>
        <taxon>Agaricomycotina</taxon>
        <taxon>Agaricomycetes</taxon>
        <taxon>Sistotremastrales</taxon>
        <taxon>Sistotremastraceae</taxon>
        <taxon>Sistotremastrum</taxon>
    </lineage>
</organism>